<evidence type="ECO:0008006" key="3">
    <source>
        <dbReference type="Google" id="ProtNLM"/>
    </source>
</evidence>
<evidence type="ECO:0000313" key="1">
    <source>
        <dbReference type="EMBL" id="KAK8882764.1"/>
    </source>
</evidence>
<dbReference type="Proteomes" id="UP001470230">
    <property type="component" value="Unassembled WGS sequence"/>
</dbReference>
<accession>A0ABR2JV58</accession>
<proteinExistence type="predicted"/>
<gene>
    <name evidence="1" type="ORF">M9Y10_045405</name>
</gene>
<comment type="caution">
    <text evidence="1">The sequence shown here is derived from an EMBL/GenBank/DDBJ whole genome shotgun (WGS) entry which is preliminary data.</text>
</comment>
<organism evidence="1 2">
    <name type="scientific">Tritrichomonas musculus</name>
    <dbReference type="NCBI Taxonomy" id="1915356"/>
    <lineage>
        <taxon>Eukaryota</taxon>
        <taxon>Metamonada</taxon>
        <taxon>Parabasalia</taxon>
        <taxon>Tritrichomonadida</taxon>
        <taxon>Tritrichomonadidae</taxon>
        <taxon>Tritrichomonas</taxon>
    </lineage>
</organism>
<sequence length="102" mass="12286">MQEHSETKTRLKYGIGHKRYIKIKEFHGKYPNKKKTTLEIVDYIVEIASTRRLAVDISLAIEKKFNIKISQDTVIRRLRENHFKYRKLQSSRFDRCTDMLEI</sequence>
<protein>
    <recommendedName>
        <fullName evidence="3">Transposase Tc1-like domain-containing protein</fullName>
    </recommendedName>
</protein>
<reference evidence="1 2" key="1">
    <citation type="submission" date="2024-04" db="EMBL/GenBank/DDBJ databases">
        <title>Tritrichomonas musculus Genome.</title>
        <authorList>
            <person name="Alves-Ferreira E."/>
            <person name="Grigg M."/>
            <person name="Lorenzi H."/>
            <person name="Galac M."/>
        </authorList>
    </citation>
    <scope>NUCLEOTIDE SEQUENCE [LARGE SCALE GENOMIC DNA]</scope>
    <source>
        <strain evidence="1 2">EAF2021</strain>
    </source>
</reference>
<evidence type="ECO:0000313" key="2">
    <source>
        <dbReference type="Proteomes" id="UP001470230"/>
    </source>
</evidence>
<dbReference type="EMBL" id="JAPFFF010000009">
    <property type="protein sequence ID" value="KAK8882764.1"/>
    <property type="molecule type" value="Genomic_DNA"/>
</dbReference>
<name>A0ABR2JV58_9EUKA</name>
<keyword evidence="2" id="KW-1185">Reference proteome</keyword>